<protein>
    <recommendedName>
        <fullName evidence="4">Porin</fullName>
    </recommendedName>
</protein>
<reference evidence="2 3" key="1">
    <citation type="submission" date="2021-08" db="EMBL/GenBank/DDBJ databases">
        <authorList>
            <person name="Peeters C."/>
        </authorList>
    </citation>
    <scope>NUCLEOTIDE SEQUENCE [LARGE SCALE GENOMIC DNA]</scope>
    <source>
        <strain evidence="2 3">LMG 23994</strain>
    </source>
</reference>
<evidence type="ECO:0000313" key="2">
    <source>
        <dbReference type="EMBL" id="CAG9174004.1"/>
    </source>
</evidence>
<keyword evidence="1" id="KW-0732">Signal</keyword>
<name>A0ABN7YKH8_9BURK</name>
<comment type="caution">
    <text evidence="2">The sequence shown here is derived from an EMBL/GenBank/DDBJ whole genome shotgun (WGS) entry which is preliminary data.</text>
</comment>
<evidence type="ECO:0000313" key="3">
    <source>
        <dbReference type="Proteomes" id="UP000701702"/>
    </source>
</evidence>
<accession>A0ABN7YKH8</accession>
<evidence type="ECO:0000256" key="1">
    <source>
        <dbReference type="SAM" id="SignalP"/>
    </source>
</evidence>
<proteinExistence type="predicted"/>
<dbReference type="EMBL" id="CAJZAF010000013">
    <property type="protein sequence ID" value="CAG9174004.1"/>
    <property type="molecule type" value="Genomic_DNA"/>
</dbReference>
<keyword evidence="3" id="KW-1185">Reference proteome</keyword>
<dbReference type="Proteomes" id="UP000701702">
    <property type="component" value="Unassembled WGS sequence"/>
</dbReference>
<feature type="signal peptide" evidence="1">
    <location>
        <begin position="1"/>
        <end position="21"/>
    </location>
</feature>
<evidence type="ECO:0008006" key="4">
    <source>
        <dbReference type="Google" id="ProtNLM"/>
    </source>
</evidence>
<organism evidence="2 3">
    <name type="scientific">Cupriavidus pinatubonensis</name>
    <dbReference type="NCBI Taxonomy" id="248026"/>
    <lineage>
        <taxon>Bacteria</taxon>
        <taxon>Pseudomonadati</taxon>
        <taxon>Pseudomonadota</taxon>
        <taxon>Betaproteobacteria</taxon>
        <taxon>Burkholderiales</taxon>
        <taxon>Burkholderiaceae</taxon>
        <taxon>Cupriavidus</taxon>
    </lineage>
</organism>
<gene>
    <name evidence="2" type="ORF">LMG23994_02763</name>
</gene>
<dbReference type="RefSeq" id="WP_224002795.1">
    <property type="nucleotide sequence ID" value="NZ_CAJZAF010000013.1"/>
</dbReference>
<sequence length="62" mass="6125">MKSQRKMLAVMSAAGSLAAGAASAQSNVQLYGTVDAFVGSVRASGDAHSTAAVESSGLTTSY</sequence>
<feature type="chain" id="PRO_5046886902" description="Porin" evidence="1">
    <location>
        <begin position="22"/>
        <end position="62"/>
    </location>
</feature>